<comment type="caution">
    <text evidence="3">The sequence shown here is derived from an EMBL/GenBank/DDBJ whole genome shotgun (WGS) entry which is preliminary data.</text>
</comment>
<reference evidence="4" key="1">
    <citation type="journal article" date="2019" name="Int. J. Syst. Evol. Microbiol.">
        <title>The Global Catalogue of Microorganisms (GCM) 10K type strain sequencing project: providing services to taxonomists for standard genome sequencing and annotation.</title>
        <authorList>
            <consortium name="The Broad Institute Genomics Platform"/>
            <consortium name="The Broad Institute Genome Sequencing Center for Infectious Disease"/>
            <person name="Wu L."/>
            <person name="Ma J."/>
        </authorList>
    </citation>
    <scope>NUCLEOTIDE SEQUENCE [LARGE SCALE GENOMIC DNA]</scope>
    <source>
        <strain evidence="4">JCM 16540</strain>
    </source>
</reference>
<dbReference type="SUPFAM" id="SSF54593">
    <property type="entry name" value="Glyoxalase/Bleomycin resistance protein/Dihydroxybiphenyl dioxygenase"/>
    <property type="match status" value="2"/>
</dbReference>
<organism evidence="3 4">
    <name type="scientific">Microlunatus spumicola</name>
    <dbReference type="NCBI Taxonomy" id="81499"/>
    <lineage>
        <taxon>Bacteria</taxon>
        <taxon>Bacillati</taxon>
        <taxon>Actinomycetota</taxon>
        <taxon>Actinomycetes</taxon>
        <taxon>Propionibacteriales</taxon>
        <taxon>Propionibacteriaceae</taxon>
        <taxon>Microlunatus</taxon>
    </lineage>
</organism>
<dbReference type="PANTHER" id="PTHR43279">
    <property type="entry name" value="CATECHOL-2,3-DIOXYGENASE"/>
    <property type="match status" value="1"/>
</dbReference>
<evidence type="ECO:0000256" key="1">
    <source>
        <dbReference type="ARBA" id="ARBA00022723"/>
    </source>
</evidence>
<keyword evidence="4" id="KW-1185">Reference proteome</keyword>
<feature type="domain" description="VOC" evidence="2">
    <location>
        <begin position="175"/>
        <end position="289"/>
    </location>
</feature>
<dbReference type="RefSeq" id="WP_204911783.1">
    <property type="nucleotide sequence ID" value="NZ_BAAAYR010000001.1"/>
</dbReference>
<evidence type="ECO:0000313" key="4">
    <source>
        <dbReference type="Proteomes" id="UP001500767"/>
    </source>
</evidence>
<feature type="domain" description="VOC" evidence="2">
    <location>
        <begin position="14"/>
        <end position="131"/>
    </location>
</feature>
<accession>A0ABP6WZ65</accession>
<dbReference type="InterPro" id="IPR018146">
    <property type="entry name" value="Glyoxalase_1_CS"/>
</dbReference>
<dbReference type="Pfam" id="PF00903">
    <property type="entry name" value="Glyoxalase"/>
    <property type="match status" value="2"/>
</dbReference>
<protein>
    <submittedName>
        <fullName evidence="3">VOC family protein</fullName>
    </submittedName>
</protein>
<evidence type="ECO:0000313" key="3">
    <source>
        <dbReference type="EMBL" id="GAA3558394.1"/>
    </source>
</evidence>
<dbReference type="InterPro" id="IPR004360">
    <property type="entry name" value="Glyas_Fos-R_dOase_dom"/>
</dbReference>
<name>A0ABP6WZ65_9ACTN</name>
<dbReference type="InterPro" id="IPR037523">
    <property type="entry name" value="VOC_core"/>
</dbReference>
<evidence type="ECO:0000259" key="2">
    <source>
        <dbReference type="PROSITE" id="PS51819"/>
    </source>
</evidence>
<dbReference type="PROSITE" id="PS51819">
    <property type="entry name" value="VOC"/>
    <property type="match status" value="2"/>
</dbReference>
<dbReference type="PROSITE" id="PS00934">
    <property type="entry name" value="GLYOXALASE_I_1"/>
    <property type="match status" value="1"/>
</dbReference>
<keyword evidence="1" id="KW-0479">Metal-binding</keyword>
<gene>
    <name evidence="3" type="ORF">GCM10022197_12120</name>
</gene>
<dbReference type="Proteomes" id="UP001500767">
    <property type="component" value="Unassembled WGS sequence"/>
</dbReference>
<dbReference type="Gene3D" id="3.10.180.10">
    <property type="entry name" value="2,3-Dihydroxybiphenyl 1,2-Dioxygenase, domain 1"/>
    <property type="match status" value="2"/>
</dbReference>
<dbReference type="EMBL" id="BAAAYR010000001">
    <property type="protein sequence ID" value="GAA3558394.1"/>
    <property type="molecule type" value="Genomic_DNA"/>
</dbReference>
<dbReference type="PANTHER" id="PTHR43279:SF1">
    <property type="entry name" value="CATECHOL-2,3-DIOXYGENASE"/>
    <property type="match status" value="1"/>
</dbReference>
<dbReference type="InterPro" id="IPR029068">
    <property type="entry name" value="Glyas_Bleomycin-R_OHBP_Dase"/>
</dbReference>
<sequence length="291" mass="31897">MTLSPADLLAPDTRMGAVTLRVADLDAMTAYYRDAVRLAVQSAHDGTVVLGRGGTPLVVLEHAPELRRAGARQAGLFHTAVLFETEADLAAAVHEVAVRHPGSFTGSADHLVSKAFYFTDPEGNGVELYWDRDRTRWSWTHGRIEMDSLFLDPNTYLREHLDPVAVATADQRPASVGHVHLCVGDVDTARSFYVDQLGFETTSEWRGQALFVSAGRYHHHMAMNTWNSAGAGRRRATLGLGLVRIELPDADDLGALGERLGHHRVPLADDGRTVSFEDPWANRIEVSVRAA</sequence>
<proteinExistence type="predicted"/>